<evidence type="ECO:0008006" key="3">
    <source>
        <dbReference type="Google" id="ProtNLM"/>
    </source>
</evidence>
<gene>
    <name evidence="1" type="ORF">B0X71_15175</name>
</gene>
<dbReference type="RefSeq" id="WP_077590198.1">
    <property type="nucleotide sequence ID" value="NZ_CP019640.1"/>
</dbReference>
<organism evidence="1 2">
    <name type="scientific">Planococcus lenghuensis</name>
    <dbReference type="NCBI Taxonomy" id="2213202"/>
    <lineage>
        <taxon>Bacteria</taxon>
        <taxon>Bacillati</taxon>
        <taxon>Bacillota</taxon>
        <taxon>Bacilli</taxon>
        <taxon>Bacillales</taxon>
        <taxon>Caryophanaceae</taxon>
        <taxon>Planococcus</taxon>
    </lineage>
</organism>
<accession>A0A1Q2L2L3</accession>
<evidence type="ECO:0000313" key="1">
    <source>
        <dbReference type="EMBL" id="AQQ54307.1"/>
    </source>
</evidence>
<proteinExistence type="predicted"/>
<dbReference type="KEGG" id="pmar:B0X71_15175"/>
<protein>
    <recommendedName>
        <fullName evidence="3">Alpha-ribazole-5-phosphate synthase</fullName>
    </recommendedName>
</protein>
<evidence type="ECO:0000313" key="2">
    <source>
        <dbReference type="Proteomes" id="UP000188184"/>
    </source>
</evidence>
<dbReference type="OrthoDB" id="9805740at2"/>
<sequence length="227" mass="24321">MRHALNASEWIITADNSAGIGNKPQDVVRAPDKLVAKLAARVALLEQWAAGSEPEAVIMQNFSGKTHWLRYMAGLDELFSEAQTVTPPISGSSETNMTTMQSGIGVVMFGRQHTQLPGWADLHWYVYGVPLVGEDVLTKTGLMADLGKIRNAFNENAITRIWPVGSKGVAHEAQQLTGRSGTVLAGTLDVDASGGPATCVLVGSVLQDVKELQQHLGTAVVPLVFYE</sequence>
<dbReference type="Proteomes" id="UP000188184">
    <property type="component" value="Chromosome"/>
</dbReference>
<reference evidence="1 2" key="1">
    <citation type="submission" date="2017-02" db="EMBL/GenBank/DDBJ databases">
        <title>The complete genomic sequence of a novel cold adapted crude oil-degrading bacterium Planococcus qaidamina Y42.</title>
        <authorList>
            <person name="Yang R."/>
        </authorList>
    </citation>
    <scope>NUCLEOTIDE SEQUENCE [LARGE SCALE GENOMIC DNA]</scope>
    <source>
        <strain evidence="1 2">Y42</strain>
    </source>
</reference>
<keyword evidence="2" id="KW-1185">Reference proteome</keyword>
<dbReference type="EMBL" id="CP019640">
    <property type="protein sequence ID" value="AQQ54307.1"/>
    <property type="molecule type" value="Genomic_DNA"/>
</dbReference>
<name>A0A1Q2L2L3_9BACL</name>
<dbReference type="AlphaFoldDB" id="A0A1Q2L2L3"/>